<accession>A0A3G5A793</accession>
<dbReference type="SMART" id="SM00248">
    <property type="entry name" value="ANK"/>
    <property type="match status" value="5"/>
</dbReference>
<dbReference type="InterPro" id="IPR036770">
    <property type="entry name" value="Ankyrin_rpt-contain_sf"/>
</dbReference>
<evidence type="ECO:0000259" key="3">
    <source>
        <dbReference type="SMART" id="SM00504"/>
    </source>
</evidence>
<organism evidence="4">
    <name type="scientific">Homavirus sp</name>
    <dbReference type="NCBI Taxonomy" id="2487769"/>
    <lineage>
        <taxon>Viruses</taxon>
        <taxon>Varidnaviria</taxon>
        <taxon>Bamfordvirae</taxon>
        <taxon>Nucleocytoviricota</taxon>
        <taxon>Megaviricetes</taxon>
        <taxon>Imitervirales</taxon>
        <taxon>Mimiviridae</taxon>
        <taxon>Klosneuvirinae</taxon>
    </lineage>
</organism>
<dbReference type="GO" id="GO:0004842">
    <property type="term" value="F:ubiquitin-protein transferase activity"/>
    <property type="evidence" value="ECO:0007669"/>
    <property type="project" value="InterPro"/>
</dbReference>
<evidence type="ECO:0000256" key="2">
    <source>
        <dbReference type="ARBA" id="ARBA00023043"/>
    </source>
</evidence>
<dbReference type="InterPro" id="IPR003613">
    <property type="entry name" value="Ubox_domain"/>
</dbReference>
<dbReference type="Pfam" id="PF12796">
    <property type="entry name" value="Ank_2"/>
    <property type="match status" value="1"/>
</dbReference>
<gene>
    <name evidence="4" type="ORF">Homavirus39_2</name>
</gene>
<feature type="domain" description="U-box" evidence="3">
    <location>
        <begin position="2"/>
        <end position="63"/>
    </location>
</feature>
<dbReference type="GO" id="GO:0016567">
    <property type="term" value="P:protein ubiquitination"/>
    <property type="evidence" value="ECO:0007669"/>
    <property type="project" value="InterPro"/>
</dbReference>
<protein>
    <recommendedName>
        <fullName evidence="3">U-box domain-containing protein</fullName>
    </recommendedName>
</protein>
<keyword evidence="1" id="KW-0677">Repeat</keyword>
<dbReference type="PROSITE" id="PS50088">
    <property type="entry name" value="ANK_REPEAT"/>
    <property type="match status" value="2"/>
</dbReference>
<dbReference type="SUPFAM" id="SSF57850">
    <property type="entry name" value="RING/U-box"/>
    <property type="match status" value="1"/>
</dbReference>
<evidence type="ECO:0000313" key="4">
    <source>
        <dbReference type="EMBL" id="AYV82374.1"/>
    </source>
</evidence>
<dbReference type="Gene3D" id="3.30.40.10">
    <property type="entry name" value="Zinc/RING finger domain, C3HC4 (zinc finger)"/>
    <property type="match status" value="1"/>
</dbReference>
<dbReference type="EMBL" id="MK072370">
    <property type="protein sequence ID" value="AYV82374.1"/>
    <property type="molecule type" value="Genomic_DNA"/>
</dbReference>
<dbReference type="Pfam" id="PF04564">
    <property type="entry name" value="U-box"/>
    <property type="match status" value="1"/>
</dbReference>
<dbReference type="Gene3D" id="1.25.40.20">
    <property type="entry name" value="Ankyrin repeat-containing domain"/>
    <property type="match status" value="1"/>
</dbReference>
<dbReference type="InterPro" id="IPR002110">
    <property type="entry name" value="Ankyrin_rpt"/>
</dbReference>
<proteinExistence type="predicted"/>
<evidence type="ECO:0000256" key="1">
    <source>
        <dbReference type="ARBA" id="ARBA00022737"/>
    </source>
</evidence>
<sequence length="316" mass="37993">MDIKCPITNQILYQPILASDGFFYEKEAIERWLIKNKASPLTKQHINQDLYKCIELKNYIETYLNENPHKRSKQYMPVISVEYIDNMDIIHDYLGSNQFEKLLLYKNFDLTKMYYYFDFFTEYCTNLDTIKYVLDNAIDLECIVEHKRRLIHTACYYNNLEMVKYLIDKNVDLEYEDNYKLRPIHLACENNNIEMVKCLIDKKVNLDCEDNYMRRPIHIACLKNNLDMIKYIINTKKVNLECETISKWRPIHHVSRCSDIDTIMYFVDIGVNLECKTRFITSEKYTPIELLQFNNKLSNDEKQQLTQYMTNKILKN</sequence>
<dbReference type="SUPFAM" id="SSF48403">
    <property type="entry name" value="Ankyrin repeat"/>
    <property type="match status" value="1"/>
</dbReference>
<name>A0A3G5A793_9VIRU</name>
<reference evidence="4" key="1">
    <citation type="submission" date="2018-10" db="EMBL/GenBank/DDBJ databases">
        <title>Hidden diversity of soil giant viruses.</title>
        <authorList>
            <person name="Schulz F."/>
            <person name="Alteio L."/>
            <person name="Goudeau D."/>
            <person name="Ryan E.M."/>
            <person name="Malmstrom R.R."/>
            <person name="Blanchard J."/>
            <person name="Woyke T."/>
        </authorList>
    </citation>
    <scope>NUCLEOTIDE SEQUENCE</scope>
    <source>
        <strain evidence="4">HOV1</strain>
    </source>
</reference>
<dbReference type="SMART" id="SM00504">
    <property type="entry name" value="Ubox"/>
    <property type="match status" value="1"/>
</dbReference>
<dbReference type="InterPro" id="IPR013083">
    <property type="entry name" value="Znf_RING/FYVE/PHD"/>
</dbReference>
<dbReference type="PANTHER" id="PTHR24198:SF165">
    <property type="entry name" value="ANKYRIN REPEAT-CONTAINING PROTEIN-RELATED"/>
    <property type="match status" value="1"/>
</dbReference>
<keyword evidence="2" id="KW-0040">ANK repeat</keyword>
<dbReference type="PANTHER" id="PTHR24198">
    <property type="entry name" value="ANKYRIN REPEAT AND PROTEIN KINASE DOMAIN-CONTAINING PROTEIN"/>
    <property type="match status" value="1"/>
</dbReference>